<keyword evidence="5" id="KW-0804">Transcription</keyword>
<dbReference type="InterPro" id="IPR007627">
    <property type="entry name" value="RNA_pol_sigma70_r2"/>
</dbReference>
<dbReference type="Pfam" id="PF04542">
    <property type="entry name" value="Sigma70_r2"/>
    <property type="match status" value="1"/>
</dbReference>
<dbReference type="PANTHER" id="PTHR43133">
    <property type="entry name" value="RNA POLYMERASE ECF-TYPE SIGMA FACTO"/>
    <property type="match status" value="1"/>
</dbReference>
<keyword evidence="4" id="KW-0238">DNA-binding</keyword>
<name>A0ABX0HDT9_9BACT</name>
<evidence type="ECO:0000256" key="5">
    <source>
        <dbReference type="ARBA" id="ARBA00023163"/>
    </source>
</evidence>
<evidence type="ECO:0000256" key="4">
    <source>
        <dbReference type="ARBA" id="ARBA00023125"/>
    </source>
</evidence>
<gene>
    <name evidence="7" type="ORF">G9Q97_16965</name>
</gene>
<dbReference type="SUPFAM" id="SSF88659">
    <property type="entry name" value="Sigma3 and sigma4 domains of RNA polymerase sigma factors"/>
    <property type="match status" value="1"/>
</dbReference>
<evidence type="ECO:0000256" key="2">
    <source>
        <dbReference type="ARBA" id="ARBA00023015"/>
    </source>
</evidence>
<dbReference type="Gene3D" id="1.10.1740.10">
    <property type="match status" value="1"/>
</dbReference>
<protein>
    <submittedName>
        <fullName evidence="7">Sigma-70 family RNA polymerase sigma factor</fullName>
    </submittedName>
</protein>
<evidence type="ECO:0000256" key="3">
    <source>
        <dbReference type="ARBA" id="ARBA00023082"/>
    </source>
</evidence>
<evidence type="ECO:0000313" key="7">
    <source>
        <dbReference type="EMBL" id="NHE58503.1"/>
    </source>
</evidence>
<keyword evidence="3" id="KW-0731">Sigma factor</keyword>
<dbReference type="InterPro" id="IPR039425">
    <property type="entry name" value="RNA_pol_sigma-70-like"/>
</dbReference>
<keyword evidence="8" id="KW-1185">Reference proteome</keyword>
<dbReference type="InterPro" id="IPR013325">
    <property type="entry name" value="RNA_pol_sigma_r2"/>
</dbReference>
<dbReference type="NCBIfam" id="TIGR02937">
    <property type="entry name" value="sigma70-ECF"/>
    <property type="match status" value="1"/>
</dbReference>
<dbReference type="EMBL" id="JAANYN010000007">
    <property type="protein sequence ID" value="NHE58503.1"/>
    <property type="molecule type" value="Genomic_DNA"/>
</dbReference>
<evidence type="ECO:0000256" key="1">
    <source>
        <dbReference type="ARBA" id="ARBA00010641"/>
    </source>
</evidence>
<sequence>MPHPDQKYIEALLNNNQKLLDELYEKYSGKIKWMVLKNNGSEDDAADIFQEALITIYHKARRENFELTCPLDAFLYLICKKKWLNILSKRKVSGKVTITDEDRSIPGEDSFLLAEESRLQEERMVLLKEKINEIGASCREILQLSWSGKSMEEVAGLLDFSYGYARKKKSECMAKLIELVKKSDKYKTLKW</sequence>
<dbReference type="PANTHER" id="PTHR43133:SF8">
    <property type="entry name" value="RNA POLYMERASE SIGMA FACTOR HI_1459-RELATED"/>
    <property type="match status" value="1"/>
</dbReference>
<keyword evidence="2" id="KW-0805">Transcription regulation</keyword>
<evidence type="ECO:0000259" key="6">
    <source>
        <dbReference type="Pfam" id="PF04542"/>
    </source>
</evidence>
<dbReference type="Proteomes" id="UP000649799">
    <property type="component" value="Unassembled WGS sequence"/>
</dbReference>
<evidence type="ECO:0000313" key="8">
    <source>
        <dbReference type="Proteomes" id="UP000649799"/>
    </source>
</evidence>
<organism evidence="7 8">
    <name type="scientific">Cyclobacterium plantarum</name>
    <dbReference type="NCBI Taxonomy" id="2716263"/>
    <lineage>
        <taxon>Bacteria</taxon>
        <taxon>Pseudomonadati</taxon>
        <taxon>Bacteroidota</taxon>
        <taxon>Cytophagia</taxon>
        <taxon>Cytophagales</taxon>
        <taxon>Cyclobacteriaceae</taxon>
        <taxon>Cyclobacterium</taxon>
    </lineage>
</organism>
<comment type="similarity">
    <text evidence="1">Belongs to the sigma-70 factor family. ECF subfamily.</text>
</comment>
<feature type="domain" description="RNA polymerase sigma-70 region 2" evidence="6">
    <location>
        <begin position="23"/>
        <end position="91"/>
    </location>
</feature>
<accession>A0ABX0HDT9</accession>
<reference evidence="7 8" key="1">
    <citation type="submission" date="2020-03" db="EMBL/GenBank/DDBJ databases">
        <title>Cyclobacterium plantarum sp. nov., a marine bacterium isolated from a coastal-marine wetland.</title>
        <authorList>
            <person name="Sanchez-Porro C."/>
            <person name="Ventosa A."/>
            <person name="Amoozegar M."/>
        </authorList>
    </citation>
    <scope>NUCLEOTIDE SEQUENCE [LARGE SCALE GENOMIC DNA]</scope>
    <source>
        <strain evidence="7 8">GBPx2</strain>
    </source>
</reference>
<dbReference type="RefSeq" id="WP_166148955.1">
    <property type="nucleotide sequence ID" value="NZ_JAANYN010000007.1"/>
</dbReference>
<dbReference type="InterPro" id="IPR013324">
    <property type="entry name" value="RNA_pol_sigma_r3/r4-like"/>
</dbReference>
<dbReference type="SUPFAM" id="SSF88946">
    <property type="entry name" value="Sigma2 domain of RNA polymerase sigma factors"/>
    <property type="match status" value="1"/>
</dbReference>
<comment type="caution">
    <text evidence="7">The sequence shown here is derived from an EMBL/GenBank/DDBJ whole genome shotgun (WGS) entry which is preliminary data.</text>
</comment>
<dbReference type="InterPro" id="IPR014284">
    <property type="entry name" value="RNA_pol_sigma-70_dom"/>
</dbReference>
<proteinExistence type="inferred from homology"/>